<feature type="chain" id="PRO_5011560966" description="DUF992 domain-containing protein" evidence="1">
    <location>
        <begin position="24"/>
        <end position="169"/>
    </location>
</feature>
<evidence type="ECO:0000313" key="3">
    <source>
        <dbReference type="Proteomes" id="UP000199377"/>
    </source>
</evidence>
<evidence type="ECO:0000313" key="2">
    <source>
        <dbReference type="EMBL" id="SFI30195.1"/>
    </source>
</evidence>
<sequence>MLQLSLRAAAAALAALLAAGSLAGPAAAQDKDVRVEFGVLTCTLADKTNLIIVSSTKFDCVFEHADDRPTEELTAEMGKLGADLTIKAEETLKWAVLAPSIDAEVSAMEGDYFGVGADVAVGKGVGANALLGGFDKSFALQPLSVSTSDGVGASLAIERFTLDYVGLAE</sequence>
<organism evidence="2 3">
    <name type="scientific">Albimonas pacifica</name>
    <dbReference type="NCBI Taxonomy" id="1114924"/>
    <lineage>
        <taxon>Bacteria</taxon>
        <taxon>Pseudomonadati</taxon>
        <taxon>Pseudomonadota</taxon>
        <taxon>Alphaproteobacteria</taxon>
        <taxon>Rhodobacterales</taxon>
        <taxon>Paracoccaceae</taxon>
        <taxon>Albimonas</taxon>
    </lineage>
</organism>
<evidence type="ECO:0008006" key="4">
    <source>
        <dbReference type="Google" id="ProtNLM"/>
    </source>
</evidence>
<proteinExistence type="predicted"/>
<dbReference type="RefSeq" id="WP_092860283.1">
    <property type="nucleotide sequence ID" value="NZ_FOQH01000005.1"/>
</dbReference>
<reference evidence="2 3" key="1">
    <citation type="submission" date="2016-10" db="EMBL/GenBank/DDBJ databases">
        <authorList>
            <person name="de Groot N.N."/>
        </authorList>
    </citation>
    <scope>NUCLEOTIDE SEQUENCE [LARGE SCALE GENOMIC DNA]</scope>
    <source>
        <strain evidence="2 3">CGMCC 1.11030</strain>
    </source>
</reference>
<dbReference type="EMBL" id="FOQH01000005">
    <property type="protein sequence ID" value="SFI30195.1"/>
    <property type="molecule type" value="Genomic_DNA"/>
</dbReference>
<feature type="signal peptide" evidence="1">
    <location>
        <begin position="1"/>
        <end position="23"/>
    </location>
</feature>
<dbReference type="InterPro" id="IPR009333">
    <property type="entry name" value="DUF992"/>
</dbReference>
<keyword evidence="1" id="KW-0732">Signal</keyword>
<dbReference type="AlphaFoldDB" id="A0A1I3H345"/>
<name>A0A1I3H345_9RHOB</name>
<gene>
    <name evidence="2" type="ORF">SAMN05216258_105480</name>
</gene>
<dbReference type="Proteomes" id="UP000199377">
    <property type="component" value="Unassembled WGS sequence"/>
</dbReference>
<dbReference type="Pfam" id="PF06186">
    <property type="entry name" value="DUF992"/>
    <property type="match status" value="1"/>
</dbReference>
<protein>
    <recommendedName>
        <fullName evidence="4">DUF992 domain-containing protein</fullName>
    </recommendedName>
</protein>
<dbReference type="OrthoDB" id="7362478at2"/>
<keyword evidence="3" id="KW-1185">Reference proteome</keyword>
<dbReference type="STRING" id="1114924.SAMN05216258_105480"/>
<evidence type="ECO:0000256" key="1">
    <source>
        <dbReference type="SAM" id="SignalP"/>
    </source>
</evidence>
<accession>A0A1I3H345</accession>